<feature type="region of interest" description="Disordered" evidence="9">
    <location>
        <begin position="489"/>
        <end position="542"/>
    </location>
</feature>
<dbReference type="SUPFAM" id="SSF161070">
    <property type="entry name" value="SNF-like"/>
    <property type="match status" value="1"/>
</dbReference>
<feature type="transmembrane region" description="Helical" evidence="10">
    <location>
        <begin position="979"/>
        <end position="1006"/>
    </location>
</feature>
<keyword evidence="7 10" id="KW-0472">Membrane</keyword>
<evidence type="ECO:0008006" key="13">
    <source>
        <dbReference type="Google" id="ProtNLM"/>
    </source>
</evidence>
<evidence type="ECO:0000256" key="1">
    <source>
        <dbReference type="ARBA" id="ARBA00004141"/>
    </source>
</evidence>
<evidence type="ECO:0000256" key="5">
    <source>
        <dbReference type="ARBA" id="ARBA00022847"/>
    </source>
</evidence>
<feature type="transmembrane region" description="Helical" evidence="10">
    <location>
        <begin position="780"/>
        <end position="803"/>
    </location>
</feature>
<feature type="binding site" evidence="8">
    <location>
        <position position="565"/>
    </location>
    <ligand>
        <name>Na(+)</name>
        <dbReference type="ChEBI" id="CHEBI:29101"/>
        <label>1</label>
    </ligand>
</feature>
<keyword evidence="4 10" id="KW-0812">Transmembrane</keyword>
<comment type="similarity">
    <text evidence="2">Belongs to the sodium:neurotransmitter symporter (SNF) (TC 2.A.22) family.</text>
</comment>
<comment type="caution">
    <text evidence="11">The sequence shown here is derived from an EMBL/GenBank/DDBJ whole genome shotgun (WGS) entry which is preliminary data.</text>
</comment>
<feature type="transmembrane region" description="Helical" evidence="10">
    <location>
        <begin position="824"/>
        <end position="847"/>
    </location>
</feature>
<evidence type="ECO:0000256" key="9">
    <source>
        <dbReference type="SAM" id="MobiDB-lite"/>
    </source>
</evidence>
<feature type="compositionally biased region" description="Polar residues" evidence="9">
    <location>
        <begin position="512"/>
        <end position="542"/>
    </location>
</feature>
<dbReference type="GO" id="GO:0089718">
    <property type="term" value="P:amino acid import across plasma membrane"/>
    <property type="evidence" value="ECO:0007669"/>
    <property type="project" value="TreeGrafter"/>
</dbReference>
<dbReference type="InterPro" id="IPR000175">
    <property type="entry name" value="Na/ntran_symport"/>
</dbReference>
<sequence length="1330" mass="145126">MEAASAGAEDSPHTAEGFFLHDEERLVQLASLLAEDLNRCCRVNLGFEDDWCLLDEKSLPSAEPSPADRLGSPGEPSPADILESPAESSPADRLRSPAESSPADRLGSSAEPSPTDRLGSSAKPSPTDRLGSSAEPSPTDRLGSPAELSPADRPRSRAEPSPADRLGSPAEVSPADSPLIPGELNHAAGGWYPGELRHADRPLIPADWSHADTPLSSAELSHPSRQLLLVGLDRDDTPLTLTELSHDVPSVELRNPNGLFSPAELSRADMPLPSAEYSDADRSVPFEEPSPADRPVASEELSHADMLLPSAELSPFDRPHSAAELRQANRPLFLEETSPADRPHSAAELTHCGAAPEPPAVDGSRESSEEIDWSWLATLEARASDLRTRHDESPRPHSAWLRASMRRVRPFRLSDPPGGSLDNPSTRLGPLATPDTVLDILANNNRRPSSAPGGGGSRVRRDFPRRYSSYTATILNGSAANLTQATEPVAVATPSSDEEDLSSASEGARTSGAEQGTDSGAETVSIGTSTRQNSEPEMQSTPLGTWPHSLSSMLATLGCTLGLFNISRFAILSIHFGATFIVQFLLLTMVIGIPLFTLHTCLGQCLAAGVMDMWRISPIFQGIGVALLVSQALIGIYSIVGVSWMFIYFRDSFITKQDSYRWAEPYDLYREGADMVKNISWKLEETVPDYFNSIVLQRHNVEMPESSFGHVKFQVAFNLAVVWMIVFVSLSKGLKSYGKVVYVFSLFPVFGTLVLSTKLLGLTPTNTSHQVFPQTVWDEFFLNTKCWVAATVEVFFTWGLLGATAMQITSHNRHRHLLNRDTSLVVVLTVAVLLLAAFLANTCVAILHSHGFTYIPSSFEHISTYGFLQPESEPLPPALASTPVRYMTHTVLIAGSRVTVPGIDSRQQSGYQVLRLATELVPSTLALLGADGISPFWAVLFYFVLILFGIAQQLCIWHCVITGIMAINTAALKSWETTITFFSCVCGFILGLPMTTELGIFVVHFLDYAIGSSWWLMVLYLIEILVVFVVRGRPYSGETVVATLFSRSAGCLHAWAAPLLVFTWNVILPIALVVVCIMVFKNGRFRDLYSWRSLTYNYWPVWTREVGCMLQILPILLVPLGCIVQTCRYLSSGPPDILDRIQLLYRPSMTRQDMTETPNCPTNSATSVPAVTTTTAVTPTPEATVSAFEDPPPKYTPPPSYTTATGARIAKLLRQSFRRSMRRLASALGDNSTLPPPPDYSAVLVEMNRTIQEHDEQLPEPSSALSAHMSTMTAANVAHILRSSLRRSAPHNRDIEGLVDRAAPVHHDMMVPSIRPETDSKPEAESTSVI</sequence>
<dbReference type="GO" id="GO:0005283">
    <property type="term" value="F:amino acid:sodium symporter activity"/>
    <property type="evidence" value="ECO:0007669"/>
    <property type="project" value="TreeGrafter"/>
</dbReference>
<dbReference type="GO" id="GO:0005886">
    <property type="term" value="C:plasma membrane"/>
    <property type="evidence" value="ECO:0007669"/>
    <property type="project" value="TreeGrafter"/>
</dbReference>
<feature type="region of interest" description="Disordered" evidence="9">
    <location>
        <begin position="411"/>
        <end position="463"/>
    </location>
</feature>
<name>A0A2J7PPR3_9NEOP</name>
<dbReference type="GO" id="GO:0046872">
    <property type="term" value="F:metal ion binding"/>
    <property type="evidence" value="ECO:0007669"/>
    <property type="project" value="UniProtKB-KW"/>
</dbReference>
<keyword evidence="8" id="KW-0479">Metal-binding</keyword>
<evidence type="ECO:0000256" key="10">
    <source>
        <dbReference type="SAM" id="Phobius"/>
    </source>
</evidence>
<feature type="transmembrane region" description="Helical" evidence="10">
    <location>
        <begin position="740"/>
        <end position="760"/>
    </location>
</feature>
<evidence type="ECO:0000256" key="8">
    <source>
        <dbReference type="PIRSR" id="PIRSR600175-1"/>
    </source>
</evidence>
<keyword evidence="6 10" id="KW-1133">Transmembrane helix</keyword>
<evidence type="ECO:0000256" key="6">
    <source>
        <dbReference type="ARBA" id="ARBA00022989"/>
    </source>
</evidence>
<keyword evidence="8" id="KW-0915">Sodium</keyword>
<evidence type="ECO:0000256" key="4">
    <source>
        <dbReference type="ARBA" id="ARBA00022692"/>
    </source>
</evidence>
<feature type="transmembrane region" description="Helical" evidence="10">
    <location>
        <begin position="711"/>
        <end position="728"/>
    </location>
</feature>
<proteinExistence type="inferred from homology"/>
<dbReference type="PROSITE" id="PS50267">
    <property type="entry name" value="NA_NEUROTRAN_SYMP_3"/>
    <property type="match status" value="1"/>
</dbReference>
<protein>
    <recommendedName>
        <fullName evidence="13">Sodium-and chloride-dependent glycine transporter 1</fullName>
    </recommendedName>
</protein>
<keyword evidence="3" id="KW-0813">Transport</keyword>
<dbReference type="PANTHER" id="PTHR11616:SF323">
    <property type="entry name" value="SODIUM-DEPENDENT TRANSPORTER BEDRAGGLED"/>
    <property type="match status" value="1"/>
</dbReference>
<feature type="transmembrane region" description="Helical" evidence="10">
    <location>
        <begin position="1012"/>
        <end position="1030"/>
    </location>
</feature>
<dbReference type="EMBL" id="NEVH01022647">
    <property type="protein sequence ID" value="PNF18338.1"/>
    <property type="molecule type" value="Genomic_DNA"/>
</dbReference>
<dbReference type="InParanoid" id="A0A2J7PPR3"/>
<feature type="region of interest" description="Disordered" evidence="9">
    <location>
        <begin position="1181"/>
        <end position="1203"/>
    </location>
</feature>
<dbReference type="PRINTS" id="PR00176">
    <property type="entry name" value="NANEUSMPORT"/>
</dbReference>
<feature type="transmembrane region" description="Helical" evidence="10">
    <location>
        <begin position="623"/>
        <end position="649"/>
    </location>
</feature>
<keyword evidence="5" id="KW-0769">Symport</keyword>
<feature type="transmembrane region" description="Helical" evidence="10">
    <location>
        <begin position="936"/>
        <end position="967"/>
    </location>
</feature>
<keyword evidence="12" id="KW-1185">Reference proteome</keyword>
<evidence type="ECO:0000256" key="3">
    <source>
        <dbReference type="ARBA" id="ARBA00022448"/>
    </source>
</evidence>
<evidence type="ECO:0000256" key="7">
    <source>
        <dbReference type="ARBA" id="ARBA00023136"/>
    </source>
</evidence>
<evidence type="ECO:0000313" key="12">
    <source>
        <dbReference type="Proteomes" id="UP000235965"/>
    </source>
</evidence>
<accession>A0A2J7PPR3</accession>
<dbReference type="InterPro" id="IPR037272">
    <property type="entry name" value="SNS_sf"/>
</dbReference>
<feature type="binding site" evidence="8">
    <location>
        <position position="558"/>
    </location>
    <ligand>
        <name>Na(+)</name>
        <dbReference type="ChEBI" id="CHEBI:29101"/>
        <label>1</label>
    </ligand>
</feature>
<gene>
    <name evidence="11" type="ORF">B7P43_G14504</name>
</gene>
<feature type="region of interest" description="Disordered" evidence="9">
    <location>
        <begin position="338"/>
        <end position="369"/>
    </location>
</feature>
<dbReference type="GO" id="GO:0015179">
    <property type="term" value="F:L-amino acid transmembrane transporter activity"/>
    <property type="evidence" value="ECO:0007669"/>
    <property type="project" value="TreeGrafter"/>
</dbReference>
<feature type="transmembrane region" description="Helical" evidence="10">
    <location>
        <begin position="1062"/>
        <end position="1080"/>
    </location>
</feature>
<feature type="region of interest" description="Disordered" evidence="9">
    <location>
        <begin position="271"/>
        <end position="325"/>
    </location>
</feature>
<feature type="transmembrane region" description="Helical" evidence="10">
    <location>
        <begin position="569"/>
        <end position="587"/>
    </location>
</feature>
<reference evidence="11 12" key="1">
    <citation type="submission" date="2017-12" db="EMBL/GenBank/DDBJ databases">
        <title>Hemimetabolous genomes reveal molecular basis of termite eusociality.</title>
        <authorList>
            <person name="Harrison M.C."/>
            <person name="Jongepier E."/>
            <person name="Robertson H.M."/>
            <person name="Arning N."/>
            <person name="Bitard-Feildel T."/>
            <person name="Chao H."/>
            <person name="Childers C.P."/>
            <person name="Dinh H."/>
            <person name="Doddapaneni H."/>
            <person name="Dugan S."/>
            <person name="Gowin J."/>
            <person name="Greiner C."/>
            <person name="Han Y."/>
            <person name="Hu H."/>
            <person name="Hughes D.S.T."/>
            <person name="Huylmans A.-K."/>
            <person name="Kemena C."/>
            <person name="Kremer L.P.M."/>
            <person name="Lee S.L."/>
            <person name="Lopez-Ezquerra A."/>
            <person name="Mallet L."/>
            <person name="Monroy-Kuhn J.M."/>
            <person name="Moser A."/>
            <person name="Murali S.C."/>
            <person name="Muzny D.M."/>
            <person name="Otani S."/>
            <person name="Piulachs M.-D."/>
            <person name="Poelchau M."/>
            <person name="Qu J."/>
            <person name="Schaub F."/>
            <person name="Wada-Katsumata A."/>
            <person name="Worley K.C."/>
            <person name="Xie Q."/>
            <person name="Ylla G."/>
            <person name="Poulsen M."/>
            <person name="Gibbs R.A."/>
            <person name="Schal C."/>
            <person name="Richards S."/>
            <person name="Belles X."/>
            <person name="Korb J."/>
            <person name="Bornberg-Bauer E."/>
        </authorList>
    </citation>
    <scope>NUCLEOTIDE SEQUENCE [LARGE SCALE GENOMIC DNA]</scope>
    <source>
        <tissue evidence="11">Whole body</tissue>
    </source>
</reference>
<dbReference type="Proteomes" id="UP000235965">
    <property type="component" value="Unassembled WGS sequence"/>
</dbReference>
<dbReference type="OrthoDB" id="6366319at2759"/>
<feature type="region of interest" description="Disordered" evidence="9">
    <location>
        <begin position="58"/>
        <end position="198"/>
    </location>
</feature>
<comment type="subcellular location">
    <subcellularLocation>
        <location evidence="1">Membrane</location>
        <topology evidence="1">Multi-pass membrane protein</topology>
    </subcellularLocation>
</comment>
<dbReference type="STRING" id="105785.A0A2J7PPR3"/>
<evidence type="ECO:0000313" key="11">
    <source>
        <dbReference type="EMBL" id="PNF18338.1"/>
    </source>
</evidence>
<dbReference type="Pfam" id="PF00209">
    <property type="entry name" value="SNF"/>
    <property type="match status" value="1"/>
</dbReference>
<dbReference type="PANTHER" id="PTHR11616">
    <property type="entry name" value="SODIUM/CHLORIDE DEPENDENT TRANSPORTER"/>
    <property type="match status" value="1"/>
</dbReference>
<evidence type="ECO:0000256" key="2">
    <source>
        <dbReference type="ARBA" id="ARBA00006459"/>
    </source>
</evidence>
<dbReference type="FunCoup" id="A0A2J7PPR3">
    <property type="interactions" value="104"/>
</dbReference>
<organism evidence="11 12">
    <name type="scientific">Cryptotermes secundus</name>
    <dbReference type="NCBI Taxonomy" id="105785"/>
    <lineage>
        <taxon>Eukaryota</taxon>
        <taxon>Metazoa</taxon>
        <taxon>Ecdysozoa</taxon>
        <taxon>Arthropoda</taxon>
        <taxon>Hexapoda</taxon>
        <taxon>Insecta</taxon>
        <taxon>Pterygota</taxon>
        <taxon>Neoptera</taxon>
        <taxon>Polyneoptera</taxon>
        <taxon>Dictyoptera</taxon>
        <taxon>Blattodea</taxon>
        <taxon>Blattoidea</taxon>
        <taxon>Termitoidae</taxon>
        <taxon>Kalotermitidae</taxon>
        <taxon>Cryptotermitinae</taxon>
        <taxon>Cryptotermes</taxon>
    </lineage>
</organism>